<sequence length="671" mass="74187">MGPNTAEKLATIKCNISKKYEAAVPLSSLLKKQTRNFKTTYVPISTAERLRRSIKRRERSTNIRNAIAELQREIRDKCITLGQTYKMKSRYFLDMVYQGGVRLMKPANDTNPFNAFKSVKAYDRREGTFISSLVLKVYRSEYDGLSKKEKTKIVKRYEEIRDENRREMIKRPSMKEMAADVSSSLAHVAAILQALKTQVGIDVLVLVVKNRSEDFMSPKWIVTDQRIMDYMRVLLRHWDPVYIGTQVEAFAVARCDIAFVCKTPREYAELLKKMITRQIQDALDEACTTKNATMQYERFHLITQRYGVIVEGWPANLPFQKPGSFHSDTNKLSQVYEAWKSGTAHFWKLESDELDIWRSSRAQGLSDGTVKVKECKKRKDAGTKKSKKGKGKEANAESGSEEDETTDEADENNGDGLDEPEPSTSAKNQKSGTTSKSTPSRDDDQHANVSKAAKAKARQRAKKPSQSKTAATKTPTIQPKPTNIPNHDDNLSHPASDVSPSTPPALPRPVPRRRTAPSVKSSTVAQKDGPSNDDHAVASGSTVESDNLAPCVPLGSTSVPDPPLSFASGTQTLPASPSSIQCPNSSIDPQLLPPEGPPQTPQAEDSTILPASGSSDPSIVPESDPTLGPAKRKRVSVAPDPPKADSVEEGTGRGKRKKIARTQTHLGWEGR</sequence>
<feature type="compositionally biased region" description="Pro residues" evidence="1">
    <location>
        <begin position="591"/>
        <end position="600"/>
    </location>
</feature>
<evidence type="ECO:0000313" key="3">
    <source>
        <dbReference type="Proteomes" id="UP001437256"/>
    </source>
</evidence>
<reference evidence="2 3" key="1">
    <citation type="submission" date="2024-05" db="EMBL/GenBank/DDBJ databases">
        <title>A draft genome resource for the thread blight pathogen Marasmius tenuissimus strain MS-2.</title>
        <authorList>
            <person name="Yulfo-Soto G.E."/>
            <person name="Baruah I.K."/>
            <person name="Amoako-Attah I."/>
            <person name="Bukari Y."/>
            <person name="Meinhardt L.W."/>
            <person name="Bailey B.A."/>
            <person name="Cohen S.P."/>
        </authorList>
    </citation>
    <scope>NUCLEOTIDE SEQUENCE [LARGE SCALE GENOMIC DNA]</scope>
    <source>
        <strain evidence="2 3">MS-2</strain>
    </source>
</reference>
<feature type="compositionally biased region" description="Polar residues" evidence="1">
    <location>
        <begin position="567"/>
        <end position="588"/>
    </location>
</feature>
<organism evidence="2 3">
    <name type="scientific">Marasmius tenuissimus</name>
    <dbReference type="NCBI Taxonomy" id="585030"/>
    <lineage>
        <taxon>Eukaryota</taxon>
        <taxon>Fungi</taxon>
        <taxon>Dikarya</taxon>
        <taxon>Basidiomycota</taxon>
        <taxon>Agaricomycotina</taxon>
        <taxon>Agaricomycetes</taxon>
        <taxon>Agaricomycetidae</taxon>
        <taxon>Agaricales</taxon>
        <taxon>Marasmiineae</taxon>
        <taxon>Marasmiaceae</taxon>
        <taxon>Marasmius</taxon>
    </lineage>
</organism>
<feature type="region of interest" description="Disordered" evidence="1">
    <location>
        <begin position="375"/>
        <end position="671"/>
    </location>
</feature>
<feature type="compositionally biased region" description="Basic residues" evidence="1">
    <location>
        <begin position="375"/>
        <end position="390"/>
    </location>
</feature>
<feature type="compositionally biased region" description="Acidic residues" evidence="1">
    <location>
        <begin position="399"/>
        <end position="421"/>
    </location>
</feature>
<protein>
    <submittedName>
        <fullName evidence="2">Uncharacterized protein</fullName>
    </submittedName>
</protein>
<dbReference type="Proteomes" id="UP001437256">
    <property type="component" value="Unassembled WGS sequence"/>
</dbReference>
<evidence type="ECO:0000256" key="1">
    <source>
        <dbReference type="SAM" id="MobiDB-lite"/>
    </source>
</evidence>
<feature type="compositionally biased region" description="Polar residues" evidence="1">
    <location>
        <begin position="422"/>
        <end position="438"/>
    </location>
</feature>
<feature type="compositionally biased region" description="Basic residues" evidence="1">
    <location>
        <begin position="453"/>
        <end position="465"/>
    </location>
</feature>
<evidence type="ECO:0000313" key="2">
    <source>
        <dbReference type="EMBL" id="KAL0065632.1"/>
    </source>
</evidence>
<accession>A0ABR2ZX48</accession>
<dbReference type="EMBL" id="JBBXMP010000045">
    <property type="protein sequence ID" value="KAL0065632.1"/>
    <property type="molecule type" value="Genomic_DNA"/>
</dbReference>
<gene>
    <name evidence="2" type="ORF">AAF712_007410</name>
</gene>
<feature type="compositionally biased region" description="Polar residues" evidence="1">
    <location>
        <begin position="466"/>
        <end position="485"/>
    </location>
</feature>
<comment type="caution">
    <text evidence="2">The sequence shown here is derived from an EMBL/GenBank/DDBJ whole genome shotgun (WGS) entry which is preliminary data.</text>
</comment>
<proteinExistence type="predicted"/>
<keyword evidence="3" id="KW-1185">Reference proteome</keyword>
<name>A0ABR2ZX48_9AGAR</name>
<feature type="compositionally biased region" description="Basic and acidic residues" evidence="1">
    <location>
        <begin position="642"/>
        <end position="652"/>
    </location>
</feature>